<comment type="caution">
    <text evidence="4">The sequence shown here is derived from an EMBL/GenBank/DDBJ whole genome shotgun (WGS) entry which is preliminary data.</text>
</comment>
<keyword evidence="5" id="KW-1185">Reference proteome</keyword>
<evidence type="ECO:0000256" key="3">
    <source>
        <dbReference type="RuleBase" id="RU000363"/>
    </source>
</evidence>
<evidence type="ECO:0000313" key="4">
    <source>
        <dbReference type="EMBL" id="KAF9477507.1"/>
    </source>
</evidence>
<dbReference type="FunFam" id="3.40.50.720:FF:000261">
    <property type="entry name" value="NADPH-dependent 1-acyldihydroxyacetone phosphate reductase"/>
    <property type="match status" value="1"/>
</dbReference>
<dbReference type="AlphaFoldDB" id="A0A9P5YXF4"/>
<dbReference type="Gene3D" id="3.40.50.720">
    <property type="entry name" value="NAD(P)-binding Rossmann-like Domain"/>
    <property type="match status" value="1"/>
</dbReference>
<dbReference type="PANTHER" id="PTHR44169">
    <property type="entry name" value="NADPH-DEPENDENT 1-ACYLDIHYDROXYACETONE PHOSPHATE REDUCTASE"/>
    <property type="match status" value="1"/>
</dbReference>
<dbReference type="GO" id="GO:0005783">
    <property type="term" value="C:endoplasmic reticulum"/>
    <property type="evidence" value="ECO:0007669"/>
    <property type="project" value="TreeGrafter"/>
</dbReference>
<organism evidence="4 5">
    <name type="scientific">Pholiota conissans</name>
    <dbReference type="NCBI Taxonomy" id="109636"/>
    <lineage>
        <taxon>Eukaryota</taxon>
        <taxon>Fungi</taxon>
        <taxon>Dikarya</taxon>
        <taxon>Basidiomycota</taxon>
        <taxon>Agaricomycotina</taxon>
        <taxon>Agaricomycetes</taxon>
        <taxon>Agaricomycetidae</taxon>
        <taxon>Agaricales</taxon>
        <taxon>Agaricineae</taxon>
        <taxon>Strophariaceae</taxon>
        <taxon>Pholiota</taxon>
    </lineage>
</organism>
<name>A0A9P5YXF4_9AGAR</name>
<evidence type="ECO:0000256" key="1">
    <source>
        <dbReference type="ARBA" id="ARBA00006484"/>
    </source>
</evidence>
<dbReference type="EMBL" id="MU155258">
    <property type="protein sequence ID" value="KAF9477507.1"/>
    <property type="molecule type" value="Genomic_DNA"/>
</dbReference>
<dbReference type="OrthoDB" id="2102561at2759"/>
<dbReference type="Proteomes" id="UP000807469">
    <property type="component" value="Unassembled WGS sequence"/>
</dbReference>
<keyword evidence="2" id="KW-0560">Oxidoreductase</keyword>
<proteinExistence type="inferred from homology"/>
<dbReference type="InterPro" id="IPR002347">
    <property type="entry name" value="SDR_fam"/>
</dbReference>
<dbReference type="PRINTS" id="PR00081">
    <property type="entry name" value="GDHRDH"/>
</dbReference>
<evidence type="ECO:0000313" key="5">
    <source>
        <dbReference type="Proteomes" id="UP000807469"/>
    </source>
</evidence>
<dbReference type="CDD" id="cd05374">
    <property type="entry name" value="17beta-HSD-like_SDR_c"/>
    <property type="match status" value="1"/>
</dbReference>
<gene>
    <name evidence="4" type="ORF">BDN70DRAFT_881064</name>
</gene>
<accession>A0A9P5YXF4</accession>
<evidence type="ECO:0000256" key="2">
    <source>
        <dbReference type="ARBA" id="ARBA00023002"/>
    </source>
</evidence>
<comment type="similarity">
    <text evidence="1 3">Belongs to the short-chain dehydrogenases/reductases (SDR) family.</text>
</comment>
<dbReference type="Pfam" id="PF00106">
    <property type="entry name" value="adh_short"/>
    <property type="match status" value="1"/>
</dbReference>
<reference evidence="4" key="1">
    <citation type="submission" date="2020-11" db="EMBL/GenBank/DDBJ databases">
        <authorList>
            <consortium name="DOE Joint Genome Institute"/>
            <person name="Ahrendt S."/>
            <person name="Riley R."/>
            <person name="Andreopoulos W."/>
            <person name="Labutti K."/>
            <person name="Pangilinan J."/>
            <person name="Ruiz-Duenas F.J."/>
            <person name="Barrasa J.M."/>
            <person name="Sanchez-Garcia M."/>
            <person name="Camarero S."/>
            <person name="Miyauchi S."/>
            <person name="Serrano A."/>
            <person name="Linde D."/>
            <person name="Babiker R."/>
            <person name="Drula E."/>
            <person name="Ayuso-Fernandez I."/>
            <person name="Pacheco R."/>
            <person name="Padilla G."/>
            <person name="Ferreira P."/>
            <person name="Barriuso J."/>
            <person name="Kellner H."/>
            <person name="Castanera R."/>
            <person name="Alfaro M."/>
            <person name="Ramirez L."/>
            <person name="Pisabarro A.G."/>
            <person name="Kuo A."/>
            <person name="Tritt A."/>
            <person name="Lipzen A."/>
            <person name="He G."/>
            <person name="Yan M."/>
            <person name="Ng V."/>
            <person name="Cullen D."/>
            <person name="Martin F."/>
            <person name="Rosso M.-N."/>
            <person name="Henrissat B."/>
            <person name="Hibbett D."/>
            <person name="Martinez A.T."/>
            <person name="Grigoriev I.V."/>
        </authorList>
    </citation>
    <scope>NUCLEOTIDE SEQUENCE</scope>
    <source>
        <strain evidence="4">CIRM-BRFM 674</strain>
    </source>
</reference>
<dbReference type="InterPro" id="IPR036291">
    <property type="entry name" value="NAD(P)-bd_dom_sf"/>
</dbReference>
<dbReference type="SUPFAM" id="SSF51735">
    <property type="entry name" value="NAD(P)-binding Rossmann-fold domains"/>
    <property type="match status" value="1"/>
</dbReference>
<dbReference type="PRINTS" id="PR00080">
    <property type="entry name" value="SDRFAMILY"/>
</dbReference>
<sequence>MNDSPRVVLVTGCSSGGIGYSLCEEFARKGCVVYATSRNVDKIADFKSGLVHKLALDVNSDESVAEVVKHIVDTEGKIDLLVNNAGITSPGPLIDQPLNSVKEVYETNVFAVLRVSKAVVPIMAKHGSGTIINIGSITGETPTPWSGLYSSSKAACTSISEVLFMELKPFGISVMHISPGGIKSHIADNGLARMQVAPDTLYTDYIPFIFKRIQSSQDSASMPSEVFASRVVAKALSKRPPRYITLGGNSGLFTLFKWLPRGLVLYFLFRSFSPRK</sequence>
<dbReference type="GO" id="GO:0016491">
    <property type="term" value="F:oxidoreductase activity"/>
    <property type="evidence" value="ECO:0007669"/>
    <property type="project" value="UniProtKB-KW"/>
</dbReference>
<dbReference type="PANTHER" id="PTHR44169:SF6">
    <property type="entry name" value="NADPH-DEPENDENT 1-ACYLDIHYDROXYACETONE PHOSPHATE REDUCTASE"/>
    <property type="match status" value="1"/>
</dbReference>
<protein>
    <submittedName>
        <fullName evidence="4">Oxidoreductase</fullName>
    </submittedName>
</protein>